<name>A0A090XEV3_IXORI</name>
<dbReference type="AlphaFoldDB" id="A0A090XEV3"/>
<evidence type="ECO:0000313" key="1">
    <source>
        <dbReference type="EMBL" id="JAC93518.1"/>
    </source>
</evidence>
<proteinExistence type="evidence at transcript level"/>
<protein>
    <submittedName>
        <fullName evidence="1">Uncharacterized protein</fullName>
    </submittedName>
</protein>
<dbReference type="EMBL" id="GBIH01001192">
    <property type="protein sequence ID" value="JAC93518.1"/>
    <property type="molecule type" value="mRNA"/>
</dbReference>
<feature type="non-terminal residue" evidence="1">
    <location>
        <position position="1"/>
    </location>
</feature>
<sequence length="119" mass="13591">SIIMYNATLKMYNAMSRPEQNKKEGKKKTMKRNTSTMCNANCLPCTQHTLFWGNVVNSLSPPNPRCVFSLKLHCVSLAKNLGNVKSRHFDLYKPRHATPNTEQTTLSLNIRSLLLFDTF</sequence>
<reference evidence="1" key="1">
    <citation type="journal article" date="2015" name="PLoS Negl. Trop. Dis.">
        <title>Deep Sequencing Analysis of the Ixodes ricinus Haemocytome.</title>
        <authorList>
            <person name="Kotsyfakis M."/>
            <person name="Kopacek P."/>
            <person name="Franta Z."/>
            <person name="Pedra J.H."/>
            <person name="Ribeiro J.M."/>
        </authorList>
    </citation>
    <scope>NUCLEOTIDE SEQUENCE</scope>
</reference>
<accession>A0A090XEV3</accession>
<organism evidence="1">
    <name type="scientific">Ixodes ricinus</name>
    <name type="common">Common tick</name>
    <name type="synonym">Acarus ricinus</name>
    <dbReference type="NCBI Taxonomy" id="34613"/>
    <lineage>
        <taxon>Eukaryota</taxon>
        <taxon>Metazoa</taxon>
        <taxon>Ecdysozoa</taxon>
        <taxon>Arthropoda</taxon>
        <taxon>Chelicerata</taxon>
        <taxon>Arachnida</taxon>
        <taxon>Acari</taxon>
        <taxon>Parasitiformes</taxon>
        <taxon>Ixodida</taxon>
        <taxon>Ixodoidea</taxon>
        <taxon>Ixodidae</taxon>
        <taxon>Ixodinae</taxon>
        <taxon>Ixodes</taxon>
    </lineage>
</organism>